<dbReference type="Gene3D" id="3.30.450.90">
    <property type="match status" value="1"/>
</dbReference>
<protein>
    <recommendedName>
        <fullName evidence="4">AAA+ ATPase domain-containing protein</fullName>
    </recommendedName>
</protein>
<dbReference type="AlphaFoldDB" id="A0A1F8DW79"/>
<dbReference type="InterPro" id="IPR007831">
    <property type="entry name" value="T2SS_GspE_N"/>
</dbReference>
<dbReference type="InterPro" id="IPR003593">
    <property type="entry name" value="AAA+_ATPase"/>
</dbReference>
<gene>
    <name evidence="5" type="ORF">A2999_01655</name>
</gene>
<dbReference type="GO" id="GO:0005524">
    <property type="term" value="F:ATP binding"/>
    <property type="evidence" value="ECO:0007669"/>
    <property type="project" value="UniProtKB-KW"/>
</dbReference>
<dbReference type="InterPro" id="IPR001482">
    <property type="entry name" value="T2SS/T4SS_dom"/>
</dbReference>
<dbReference type="Pfam" id="PF05157">
    <property type="entry name" value="MshEN"/>
    <property type="match status" value="1"/>
</dbReference>
<evidence type="ECO:0000256" key="3">
    <source>
        <dbReference type="ARBA" id="ARBA00022840"/>
    </source>
</evidence>
<organism evidence="5 6">
    <name type="scientific">Candidatus Wolfebacteria bacterium RIFCSPLOWO2_01_FULL_38_11</name>
    <dbReference type="NCBI Taxonomy" id="1802556"/>
    <lineage>
        <taxon>Bacteria</taxon>
        <taxon>Candidatus Wolfeibacteriota</taxon>
    </lineage>
</organism>
<dbReference type="EMBL" id="MGIQ01000001">
    <property type="protein sequence ID" value="OGM92168.1"/>
    <property type="molecule type" value="Genomic_DNA"/>
</dbReference>
<proteinExistence type="inferred from homology"/>
<dbReference type="SMART" id="SM00382">
    <property type="entry name" value="AAA"/>
    <property type="match status" value="1"/>
</dbReference>
<dbReference type="FunFam" id="3.40.50.300:FF:000398">
    <property type="entry name" value="Type IV pilus assembly ATPase PilB"/>
    <property type="match status" value="1"/>
</dbReference>
<dbReference type="CDD" id="cd01129">
    <property type="entry name" value="PulE-GspE-like"/>
    <property type="match status" value="1"/>
</dbReference>
<dbReference type="SUPFAM" id="SSF160246">
    <property type="entry name" value="EspE N-terminal domain-like"/>
    <property type="match status" value="1"/>
</dbReference>
<comment type="caution">
    <text evidence="5">The sequence shown here is derived from an EMBL/GenBank/DDBJ whole genome shotgun (WGS) entry which is preliminary data.</text>
</comment>
<accession>A0A1F8DW79</accession>
<evidence type="ECO:0000259" key="4">
    <source>
        <dbReference type="SMART" id="SM00382"/>
    </source>
</evidence>
<sequence>MKIPPQKIKELLTEEGLISNADFDNLMIETERMGQNINDVLISRGIITNDYLYNLFSKYYGVERSNLVSREIKEESLRRLSENLARQKRVIIFDEENGTFSVAMEDPTDLTIIEFLKNHLNANIKPYLATGDDLDKGFAIYGRQFAQDFKKLIEENIKASLVQKAKTVEESAQAVPIVALIDNLISYAISLRASDIHIEIFDDGILVRFRIDGVLQEIVKIPKEVHSPIAARTKLLSGLKIDEHQKPQDGRFRYKVGLDLIDIRVSTIPTFYGEKIEMRLLPSTQKPLSLRELGMIESMERVIRENIKKTYGMILITGPTGSGKTTTLYSILNILNRPEVNIVTVEDPIEYDMKYINQTQINPLAGITFANGLRAILRQDPNIIMVGEIRDEETAEIGVHSALTGHLLLSSLHTNDAVTAIPRLVDMKIAPFLVAAVLNLVLAQRLVRKICLHCIESYIPSNDLITSLKRQLKELNISADIKPSKTLYRGRGCINCNNSGYSGRLGIFEILDVGEEVRKEIINPNFSLDVIISLAKGKGMVTMFEDGLRKAELGVTTIEEVLRVIRE</sequence>
<dbReference type="InterPro" id="IPR027417">
    <property type="entry name" value="P-loop_NTPase"/>
</dbReference>
<evidence type="ECO:0000313" key="6">
    <source>
        <dbReference type="Proteomes" id="UP000178798"/>
    </source>
</evidence>
<evidence type="ECO:0000256" key="2">
    <source>
        <dbReference type="ARBA" id="ARBA00022741"/>
    </source>
</evidence>
<evidence type="ECO:0000256" key="1">
    <source>
        <dbReference type="ARBA" id="ARBA00006611"/>
    </source>
</evidence>
<dbReference type="Proteomes" id="UP000178798">
    <property type="component" value="Unassembled WGS sequence"/>
</dbReference>
<dbReference type="InterPro" id="IPR037257">
    <property type="entry name" value="T2SS_E_N_sf"/>
</dbReference>
<dbReference type="GO" id="GO:0005886">
    <property type="term" value="C:plasma membrane"/>
    <property type="evidence" value="ECO:0007669"/>
    <property type="project" value="TreeGrafter"/>
</dbReference>
<feature type="domain" description="AAA+ ATPase" evidence="4">
    <location>
        <begin position="310"/>
        <end position="440"/>
    </location>
</feature>
<keyword evidence="3" id="KW-0067">ATP-binding</keyword>
<reference evidence="5 6" key="1">
    <citation type="journal article" date="2016" name="Nat. Commun.">
        <title>Thousands of microbial genomes shed light on interconnected biogeochemical processes in an aquifer system.</title>
        <authorList>
            <person name="Anantharaman K."/>
            <person name="Brown C.T."/>
            <person name="Hug L.A."/>
            <person name="Sharon I."/>
            <person name="Castelle C.J."/>
            <person name="Probst A.J."/>
            <person name="Thomas B.C."/>
            <person name="Singh A."/>
            <person name="Wilkins M.J."/>
            <person name="Karaoz U."/>
            <person name="Brodie E.L."/>
            <person name="Williams K.H."/>
            <person name="Hubbard S.S."/>
            <person name="Banfield J.F."/>
        </authorList>
    </citation>
    <scope>NUCLEOTIDE SEQUENCE [LARGE SCALE GENOMIC DNA]</scope>
</reference>
<evidence type="ECO:0000313" key="5">
    <source>
        <dbReference type="EMBL" id="OGM92168.1"/>
    </source>
</evidence>
<dbReference type="STRING" id="1802556.A2999_01655"/>
<keyword evidence="2" id="KW-0547">Nucleotide-binding</keyword>
<dbReference type="PANTHER" id="PTHR30258:SF3">
    <property type="entry name" value="SLL1921 PROTEIN"/>
    <property type="match status" value="1"/>
</dbReference>
<dbReference type="PANTHER" id="PTHR30258">
    <property type="entry name" value="TYPE II SECRETION SYSTEM PROTEIN GSPE-RELATED"/>
    <property type="match status" value="1"/>
</dbReference>
<dbReference type="SUPFAM" id="SSF52540">
    <property type="entry name" value="P-loop containing nucleoside triphosphate hydrolases"/>
    <property type="match status" value="1"/>
</dbReference>
<name>A0A1F8DW79_9BACT</name>
<comment type="similarity">
    <text evidence="1">Belongs to the GSP E family.</text>
</comment>
<dbReference type="Gene3D" id="3.30.300.160">
    <property type="entry name" value="Type II secretion system, protein E, N-terminal domain"/>
    <property type="match status" value="1"/>
</dbReference>
<dbReference type="Gene3D" id="3.40.50.300">
    <property type="entry name" value="P-loop containing nucleotide triphosphate hydrolases"/>
    <property type="match status" value="1"/>
</dbReference>
<dbReference type="GO" id="GO:0016887">
    <property type="term" value="F:ATP hydrolysis activity"/>
    <property type="evidence" value="ECO:0007669"/>
    <property type="project" value="TreeGrafter"/>
</dbReference>
<dbReference type="Pfam" id="PF00437">
    <property type="entry name" value="T2SSE"/>
    <property type="match status" value="1"/>
</dbReference>